<keyword evidence="1" id="KW-1133">Transmembrane helix</keyword>
<dbReference type="Pfam" id="PF04087">
    <property type="entry name" value="DUF389"/>
    <property type="match status" value="1"/>
</dbReference>
<dbReference type="AlphaFoldDB" id="B4W245"/>
<reference evidence="2 3" key="1">
    <citation type="submission" date="2008-07" db="EMBL/GenBank/DDBJ databases">
        <authorList>
            <person name="Tandeau de Marsac N."/>
            <person name="Ferriera S."/>
            <person name="Johnson J."/>
            <person name="Kravitz S."/>
            <person name="Beeson K."/>
            <person name="Sutton G."/>
            <person name="Rogers Y.-H."/>
            <person name="Friedman R."/>
            <person name="Frazier M."/>
            <person name="Venter J.C."/>
        </authorList>
    </citation>
    <scope>NUCLEOTIDE SEQUENCE [LARGE SCALE GENOMIC DNA]</scope>
    <source>
        <strain evidence="2 3">PCC 7420</strain>
    </source>
</reference>
<dbReference type="PANTHER" id="PTHR20992">
    <property type="entry name" value="AT15442P-RELATED"/>
    <property type="match status" value="1"/>
</dbReference>
<dbReference type="eggNOG" id="COG1808">
    <property type="taxonomic scope" value="Bacteria"/>
</dbReference>
<gene>
    <name evidence="2" type="ORF">MC7420_2363</name>
</gene>
<feature type="transmembrane region" description="Helical" evidence="1">
    <location>
        <begin position="131"/>
        <end position="151"/>
    </location>
</feature>
<proteinExistence type="predicted"/>
<evidence type="ECO:0000313" key="2">
    <source>
        <dbReference type="EMBL" id="EDX71697.1"/>
    </source>
</evidence>
<dbReference type="STRING" id="118168.MC7420_2363"/>
<dbReference type="HOGENOM" id="CLU_052795_0_0_3"/>
<accession>B4W245</accession>
<name>B4W245_9CYAN</name>
<dbReference type="RefSeq" id="WP_006105406.1">
    <property type="nucleotide sequence ID" value="NZ_DS989870.1"/>
</dbReference>
<feature type="transmembrane region" description="Helical" evidence="1">
    <location>
        <begin position="163"/>
        <end position="187"/>
    </location>
</feature>
<sequence length="392" mass="42046">MFVQSPVTYVPNRQVEQLLEALDTLPDLYVTLVPRGMMPLKPPPSEAPQQVKEVQLRSPLEIFLAGLQSVGSWKGFLGYAACAGVVVWIGLFTNTIYLLTAAMLIAPFAGPAMNTAIATARGDLYLLKRSMIRYGAGIAVTVVVAGILSVIMQQQAPTSLMMASFKVSSVTILLPLIAGTAGALNLIQSERSSLVSGAAVGVLVAASLAPAAGLVGMAAAIARWDMVVNSLFLLVLQLAGINFSGAIVFRLVGLSATGARYNRGKRWLFPVGLGIGAVIMAGLLIAQLWQEPTLQRTSLEQRTSTEIQQVVEESDFAKLVQSNVQFTRTKIEGQNTLLTVVYVQRNPEVTASTETIQTQLTEAIQSHLLEQDFNVTPLVQVTVLELPDVSRK</sequence>
<organism evidence="2 3">
    <name type="scientific">Coleofasciculus chthonoplastes PCC 7420</name>
    <dbReference type="NCBI Taxonomy" id="118168"/>
    <lineage>
        <taxon>Bacteria</taxon>
        <taxon>Bacillati</taxon>
        <taxon>Cyanobacteriota</taxon>
        <taxon>Cyanophyceae</taxon>
        <taxon>Coleofasciculales</taxon>
        <taxon>Coleofasciculaceae</taxon>
        <taxon>Coleofasciculus</taxon>
    </lineage>
</organism>
<feature type="transmembrane region" description="Helical" evidence="1">
    <location>
        <begin position="77"/>
        <end position="110"/>
    </location>
</feature>
<dbReference type="PANTHER" id="PTHR20992:SF9">
    <property type="entry name" value="AT15442P-RELATED"/>
    <property type="match status" value="1"/>
</dbReference>
<protein>
    <submittedName>
        <fullName evidence="2">Conserved domain protein</fullName>
    </submittedName>
</protein>
<keyword evidence="3" id="KW-1185">Reference proteome</keyword>
<feature type="transmembrane region" description="Helical" evidence="1">
    <location>
        <begin position="230"/>
        <end position="255"/>
    </location>
</feature>
<feature type="transmembrane region" description="Helical" evidence="1">
    <location>
        <begin position="199"/>
        <end position="224"/>
    </location>
</feature>
<keyword evidence="1" id="KW-0812">Transmembrane</keyword>
<feature type="transmembrane region" description="Helical" evidence="1">
    <location>
        <begin position="267"/>
        <end position="289"/>
    </location>
</feature>
<keyword evidence="1" id="KW-0472">Membrane</keyword>
<dbReference type="InterPro" id="IPR005240">
    <property type="entry name" value="DUF389"/>
</dbReference>
<evidence type="ECO:0000313" key="3">
    <source>
        <dbReference type="Proteomes" id="UP000003835"/>
    </source>
</evidence>
<dbReference type="Proteomes" id="UP000003835">
    <property type="component" value="Unassembled WGS sequence"/>
</dbReference>
<dbReference type="EMBL" id="DS989870">
    <property type="protein sequence ID" value="EDX71697.1"/>
    <property type="molecule type" value="Genomic_DNA"/>
</dbReference>
<evidence type="ECO:0000256" key="1">
    <source>
        <dbReference type="SAM" id="Phobius"/>
    </source>
</evidence>